<dbReference type="Gene3D" id="2.160.10.10">
    <property type="entry name" value="Hexapeptide repeat proteins"/>
    <property type="match status" value="1"/>
</dbReference>
<gene>
    <name evidence="4" type="ORF">BDV33DRAFT_197701</name>
</gene>
<evidence type="ECO:0000256" key="2">
    <source>
        <dbReference type="ARBA" id="ARBA00022679"/>
    </source>
</evidence>
<dbReference type="InterPro" id="IPR016169">
    <property type="entry name" value="FAD-bd_PCMH_sub2"/>
</dbReference>
<reference evidence="4 5" key="1">
    <citation type="submission" date="2019-04" db="EMBL/GenBank/DDBJ databases">
        <title>Fungal friends and foes A comparative genomics study of 23 Aspergillus species from section Flavi.</title>
        <authorList>
            <consortium name="DOE Joint Genome Institute"/>
            <person name="Kjaerbolling I."/>
            <person name="Vesth T.C."/>
            <person name="Frisvad J.C."/>
            <person name="Nybo J.L."/>
            <person name="Theobald S."/>
            <person name="Kildgaard S."/>
            <person name="Petersen T.I."/>
            <person name="Kuo A."/>
            <person name="Sato A."/>
            <person name="Lyhne E.K."/>
            <person name="Kogle M.E."/>
            <person name="Wiebenga A."/>
            <person name="Kun R.S."/>
            <person name="Lubbers R.J."/>
            <person name="Makela M.R."/>
            <person name="Barry K."/>
            <person name="Chovatia M."/>
            <person name="Clum A."/>
            <person name="Daum C."/>
            <person name="Haridas S."/>
            <person name="He G."/>
            <person name="LaButti K."/>
            <person name="Lipzen A."/>
            <person name="Mondo S."/>
            <person name="Pangilinan J."/>
            <person name="Riley R."/>
            <person name="Salamov A."/>
            <person name="Simmons B.A."/>
            <person name="Magnuson J.K."/>
            <person name="Henrissat B."/>
            <person name="Mortensen U.H."/>
            <person name="Larsen T.O."/>
            <person name="De vries R.P."/>
            <person name="Grigoriev I.V."/>
            <person name="Machida M."/>
            <person name="Baker S.E."/>
            <person name="Andersen M.R."/>
        </authorList>
    </citation>
    <scope>NUCLEOTIDE SEQUENCE [LARGE SCALE GENOMIC DNA]</scope>
    <source>
        <strain evidence="4 5">CBS 126849</strain>
    </source>
</reference>
<dbReference type="GO" id="GO:0016407">
    <property type="term" value="F:acetyltransferase activity"/>
    <property type="evidence" value="ECO:0007669"/>
    <property type="project" value="InterPro"/>
</dbReference>
<sequence length="365" mass="39965">MLTNIDEEDNLRRMERGELYYAFTPRLVAARKRCASAVSRLNNAGDLTRRQIAEYWREITKDGKPLPPPGKTEDEEDAVLHEYPWIERPINIDYGTNIKVGSNVFINFNCTITDTCMVSIGSRTLIGPNVSLYSAGHPTDPDLRNGTKGPEWGRPITIGNDCWIAGNVIILPGVAIGDGCTIGAGSVVTKVRNALNVSLSGNLIATDPIGSVCHTNTSFTPYSSQGCSDLFFQWFVPATHYNAAPSDGSLVNELLLLSINHPKQPLHYGATCSLRVNVTSAADVQKVLHLTDKRNFRVVIRNTGPVYMGQSTGPALLPCGHIVANKSNTSRNMHRPVITAPQCALVQEYRALKLKMPPTNRTLLL</sequence>
<dbReference type="AlphaFoldDB" id="A0A5N6F9Y2"/>
<evidence type="ECO:0000256" key="1">
    <source>
        <dbReference type="ARBA" id="ARBA00007274"/>
    </source>
</evidence>
<organism evidence="4 5">
    <name type="scientific">Aspergillus novoparasiticus</name>
    <dbReference type="NCBI Taxonomy" id="986946"/>
    <lineage>
        <taxon>Eukaryota</taxon>
        <taxon>Fungi</taxon>
        <taxon>Dikarya</taxon>
        <taxon>Ascomycota</taxon>
        <taxon>Pezizomycotina</taxon>
        <taxon>Eurotiomycetes</taxon>
        <taxon>Eurotiomycetidae</taxon>
        <taxon>Eurotiales</taxon>
        <taxon>Aspergillaceae</taxon>
        <taxon>Aspergillus</taxon>
        <taxon>Aspergillus subgen. Circumdati</taxon>
    </lineage>
</organism>
<proteinExistence type="inferred from homology"/>
<dbReference type="EMBL" id="ML733391">
    <property type="protein sequence ID" value="KAB8226711.1"/>
    <property type="molecule type" value="Genomic_DNA"/>
</dbReference>
<keyword evidence="5" id="KW-1185">Reference proteome</keyword>
<feature type="domain" description="Maltose/galactoside acetyltransferase" evidence="3">
    <location>
        <begin position="13"/>
        <end position="59"/>
    </location>
</feature>
<dbReference type="Pfam" id="PF12464">
    <property type="entry name" value="Mac"/>
    <property type="match status" value="1"/>
</dbReference>
<dbReference type="Pfam" id="PF00132">
    <property type="entry name" value="Hexapep"/>
    <property type="match status" value="1"/>
</dbReference>
<comment type="similarity">
    <text evidence="1">Belongs to the transferase hexapeptide repeat family.</text>
</comment>
<protein>
    <submittedName>
        <fullName evidence="4">Trimeric LpxA-like protein</fullName>
    </submittedName>
</protein>
<evidence type="ECO:0000313" key="5">
    <source>
        <dbReference type="Proteomes" id="UP000326799"/>
    </source>
</evidence>
<dbReference type="InterPro" id="IPR011004">
    <property type="entry name" value="Trimer_LpxA-like_sf"/>
</dbReference>
<dbReference type="CDD" id="cd03357">
    <property type="entry name" value="LbH_MAT_GAT"/>
    <property type="match status" value="1"/>
</dbReference>
<dbReference type="SUPFAM" id="SSF51161">
    <property type="entry name" value="Trimeric LpxA-like enzymes"/>
    <property type="match status" value="1"/>
</dbReference>
<evidence type="ECO:0000259" key="3">
    <source>
        <dbReference type="Pfam" id="PF12464"/>
    </source>
</evidence>
<dbReference type="Proteomes" id="UP000326799">
    <property type="component" value="Unassembled WGS sequence"/>
</dbReference>
<keyword evidence="2" id="KW-0808">Transferase</keyword>
<dbReference type="InterPro" id="IPR001451">
    <property type="entry name" value="Hexapep"/>
</dbReference>
<dbReference type="PANTHER" id="PTHR23416">
    <property type="entry name" value="SIALIC ACID SYNTHASE-RELATED"/>
    <property type="match status" value="1"/>
</dbReference>
<dbReference type="InterPro" id="IPR024688">
    <property type="entry name" value="Mac_dom"/>
</dbReference>
<evidence type="ECO:0000313" key="4">
    <source>
        <dbReference type="EMBL" id="KAB8226711.1"/>
    </source>
</evidence>
<dbReference type="GO" id="GO:0008374">
    <property type="term" value="F:O-acyltransferase activity"/>
    <property type="evidence" value="ECO:0007669"/>
    <property type="project" value="TreeGrafter"/>
</dbReference>
<accession>A0A5N6F9Y2</accession>
<dbReference type="InterPro" id="IPR051159">
    <property type="entry name" value="Hexapeptide_acetyltransf"/>
</dbReference>
<dbReference type="PANTHER" id="PTHR23416:SF54">
    <property type="entry name" value="ACETYLTRANSFERASE, CYSE_LACA_LPXA_NODL FAMILY (AFU_ORTHOLOGUE AFUA_2G08430)-RELATED"/>
    <property type="match status" value="1"/>
</dbReference>
<dbReference type="Gene3D" id="3.30.465.10">
    <property type="match status" value="1"/>
</dbReference>
<name>A0A5N6F9Y2_9EURO</name>